<gene>
    <name evidence="2" type="ORF">SLS62_007324</name>
</gene>
<evidence type="ECO:0000313" key="2">
    <source>
        <dbReference type="EMBL" id="KAK7750772.1"/>
    </source>
</evidence>
<dbReference type="PANTHER" id="PTHR42090:SF1">
    <property type="match status" value="1"/>
</dbReference>
<feature type="region of interest" description="Disordered" evidence="1">
    <location>
        <begin position="1"/>
        <end position="38"/>
    </location>
</feature>
<name>A0AAN9UP89_9PEZI</name>
<sequence>MTPLRTIFTRATASATASATRRAGTGAPTIAGRPPAAFSLPPAAVRTLHQTAAARYAPYKDDMDRESVKPKAHENTASGTDDEVAQDSEAFDPDVTDPDAERASAASHQTQQSKDDGGAASALEGTPANADVADQKTGAKEDRAPGGAGDHKKPSKRGKPFKKGRIGAVLKF</sequence>
<dbReference type="AlphaFoldDB" id="A0AAN9UP89"/>
<accession>A0AAN9UP89</accession>
<protein>
    <submittedName>
        <fullName evidence="2">Uncharacterized protein</fullName>
    </submittedName>
</protein>
<feature type="compositionally biased region" description="Low complexity" evidence="1">
    <location>
        <begin position="1"/>
        <end position="37"/>
    </location>
</feature>
<feature type="compositionally biased region" description="Acidic residues" evidence="1">
    <location>
        <begin position="80"/>
        <end position="98"/>
    </location>
</feature>
<feature type="compositionally biased region" description="Basic and acidic residues" evidence="1">
    <location>
        <begin position="58"/>
        <end position="74"/>
    </location>
</feature>
<feature type="compositionally biased region" description="Basic and acidic residues" evidence="1">
    <location>
        <begin position="133"/>
        <end position="152"/>
    </location>
</feature>
<organism evidence="2 3">
    <name type="scientific">Diatrype stigma</name>
    <dbReference type="NCBI Taxonomy" id="117547"/>
    <lineage>
        <taxon>Eukaryota</taxon>
        <taxon>Fungi</taxon>
        <taxon>Dikarya</taxon>
        <taxon>Ascomycota</taxon>
        <taxon>Pezizomycotina</taxon>
        <taxon>Sordariomycetes</taxon>
        <taxon>Xylariomycetidae</taxon>
        <taxon>Xylariales</taxon>
        <taxon>Diatrypaceae</taxon>
        <taxon>Diatrype</taxon>
    </lineage>
</organism>
<reference evidence="2 3" key="1">
    <citation type="submission" date="2024-02" db="EMBL/GenBank/DDBJ databases">
        <title>De novo assembly and annotation of 12 fungi associated with fruit tree decline syndrome in Ontario, Canada.</title>
        <authorList>
            <person name="Sulman M."/>
            <person name="Ellouze W."/>
            <person name="Ilyukhin E."/>
        </authorList>
    </citation>
    <scope>NUCLEOTIDE SEQUENCE [LARGE SCALE GENOMIC DNA]</scope>
    <source>
        <strain evidence="2 3">M11/M66-122</strain>
    </source>
</reference>
<dbReference type="EMBL" id="JAKJXP020000059">
    <property type="protein sequence ID" value="KAK7750772.1"/>
    <property type="molecule type" value="Genomic_DNA"/>
</dbReference>
<dbReference type="PANTHER" id="PTHR42090">
    <property type="match status" value="1"/>
</dbReference>
<feature type="region of interest" description="Disordered" evidence="1">
    <location>
        <begin position="56"/>
        <end position="172"/>
    </location>
</feature>
<evidence type="ECO:0000313" key="3">
    <source>
        <dbReference type="Proteomes" id="UP001320420"/>
    </source>
</evidence>
<evidence type="ECO:0000256" key="1">
    <source>
        <dbReference type="SAM" id="MobiDB-lite"/>
    </source>
</evidence>
<keyword evidence="3" id="KW-1185">Reference proteome</keyword>
<dbReference type="Proteomes" id="UP001320420">
    <property type="component" value="Unassembled WGS sequence"/>
</dbReference>
<proteinExistence type="predicted"/>
<comment type="caution">
    <text evidence="2">The sequence shown here is derived from an EMBL/GenBank/DDBJ whole genome shotgun (WGS) entry which is preliminary data.</text>
</comment>
<feature type="compositionally biased region" description="Basic residues" evidence="1">
    <location>
        <begin position="153"/>
        <end position="165"/>
    </location>
</feature>